<reference evidence="2" key="1">
    <citation type="submission" date="2025-08" db="UniProtKB">
        <authorList>
            <consortium name="Ensembl"/>
        </authorList>
    </citation>
    <scope>IDENTIFICATION</scope>
</reference>
<name>A0A8D2A6W7_PIG</name>
<accession>A0A8D2A6W7</accession>
<sequence>FWSPSKARITRHLENNQVHLESKERGLFSEKRKSRQPTLQRTEPEPLSNLSREPEGPNEEPYCSLSFEKLCRKREVSLAFARNQSGTGKVASNRVLIQMEKGNQAYFNLEWET</sequence>
<dbReference type="Ensembl" id="ENSSSCT00065100633.1">
    <property type="protein sequence ID" value="ENSSSCP00065044252.1"/>
    <property type="gene ID" value="ENSSSCG00065073108.1"/>
</dbReference>
<protein>
    <submittedName>
        <fullName evidence="2">Uncharacterized protein</fullName>
    </submittedName>
</protein>
<organism evidence="2 3">
    <name type="scientific">Sus scrofa</name>
    <name type="common">Pig</name>
    <dbReference type="NCBI Taxonomy" id="9823"/>
    <lineage>
        <taxon>Eukaryota</taxon>
        <taxon>Metazoa</taxon>
        <taxon>Chordata</taxon>
        <taxon>Craniata</taxon>
        <taxon>Vertebrata</taxon>
        <taxon>Euteleostomi</taxon>
        <taxon>Mammalia</taxon>
        <taxon>Eutheria</taxon>
        <taxon>Laurasiatheria</taxon>
        <taxon>Artiodactyla</taxon>
        <taxon>Suina</taxon>
        <taxon>Suidae</taxon>
        <taxon>Sus</taxon>
    </lineage>
</organism>
<evidence type="ECO:0000313" key="3">
    <source>
        <dbReference type="Proteomes" id="UP000694725"/>
    </source>
</evidence>
<dbReference type="AlphaFoldDB" id="A0A8D2A6W7"/>
<evidence type="ECO:0000313" key="2">
    <source>
        <dbReference type="Ensembl" id="ENSSSCP00065044252.1"/>
    </source>
</evidence>
<feature type="compositionally biased region" description="Basic and acidic residues" evidence="1">
    <location>
        <begin position="20"/>
        <end position="31"/>
    </location>
</feature>
<proteinExistence type="predicted"/>
<evidence type="ECO:0000256" key="1">
    <source>
        <dbReference type="SAM" id="MobiDB-lite"/>
    </source>
</evidence>
<dbReference type="Proteomes" id="UP000694725">
    <property type="component" value="Unplaced"/>
</dbReference>
<feature type="region of interest" description="Disordered" evidence="1">
    <location>
        <begin position="1"/>
        <end position="61"/>
    </location>
</feature>